<comment type="caution">
    <text evidence="2">The sequence shown here is derived from an EMBL/GenBank/DDBJ whole genome shotgun (WGS) entry which is preliminary data.</text>
</comment>
<feature type="compositionally biased region" description="Basic and acidic residues" evidence="1">
    <location>
        <begin position="46"/>
        <end position="57"/>
    </location>
</feature>
<keyword evidence="3" id="KW-1185">Reference proteome</keyword>
<dbReference type="EMBL" id="JABCRI010000024">
    <property type="protein sequence ID" value="KAF8377803.1"/>
    <property type="molecule type" value="Genomic_DNA"/>
</dbReference>
<feature type="compositionally biased region" description="Basic residues" evidence="1">
    <location>
        <begin position="58"/>
        <end position="67"/>
    </location>
</feature>
<feature type="compositionally biased region" description="Pro residues" evidence="1">
    <location>
        <begin position="1"/>
        <end position="11"/>
    </location>
</feature>
<feature type="compositionally biased region" description="Polar residues" evidence="1">
    <location>
        <begin position="190"/>
        <end position="201"/>
    </location>
</feature>
<dbReference type="Proteomes" id="UP000655225">
    <property type="component" value="Unassembled WGS sequence"/>
</dbReference>
<evidence type="ECO:0000313" key="3">
    <source>
        <dbReference type="Proteomes" id="UP000655225"/>
    </source>
</evidence>
<evidence type="ECO:0000313" key="2">
    <source>
        <dbReference type="EMBL" id="KAF8377803.1"/>
    </source>
</evidence>
<dbReference type="AlphaFoldDB" id="A0A835D2A3"/>
<gene>
    <name evidence="2" type="ORF">HHK36_031188</name>
</gene>
<feature type="compositionally biased region" description="Polar residues" evidence="1">
    <location>
        <begin position="106"/>
        <end position="122"/>
    </location>
</feature>
<dbReference type="PANTHER" id="PTHR34660:SF7">
    <property type="entry name" value="DNA LIGASE-LIKE PROTEIN"/>
    <property type="match status" value="1"/>
</dbReference>
<name>A0A835D2A3_TETSI</name>
<sequence length="324" mass="37380">MSRCFPFPPPGYERNGTRDEALIESIKLQREREKERRKEKKGKKKENKEKARGNGDIKKKKYSHEKRHKDERSKVDQKGGDHQKKREDETEQLEKSGLTEEHEHGQQVSFQNLYDSSDSTQNSKKRKMHSSPSDGSHSHSEGSTVQIRLPVQKHKNPELLSNNEGSCSTFGRLHIVPQEKYEIVLRPSREQPSSTSRTKTVAQEIAPRPCKEQHCSTSGRTEILVQEKAETFPASSFFGSDSLQIESQFRDLMENWVPPLMQIGRTEFDDQEWLFETNKQHRHSVTKIFKARNDGSCNGNSSCWPSVCHLPEAELYVLPFTVPY</sequence>
<feature type="compositionally biased region" description="Basic and acidic residues" evidence="1">
    <location>
        <begin position="15"/>
        <end position="36"/>
    </location>
</feature>
<feature type="region of interest" description="Disordered" evidence="1">
    <location>
        <begin position="187"/>
        <end position="206"/>
    </location>
</feature>
<accession>A0A835D2A3</accession>
<protein>
    <submittedName>
        <fullName evidence="2">Uncharacterized protein</fullName>
    </submittedName>
</protein>
<dbReference type="OrthoDB" id="1930742at2759"/>
<proteinExistence type="predicted"/>
<feature type="compositionally biased region" description="Basic and acidic residues" evidence="1">
    <location>
        <begin position="68"/>
        <end position="105"/>
    </location>
</feature>
<reference evidence="2 3" key="1">
    <citation type="submission" date="2020-04" db="EMBL/GenBank/DDBJ databases">
        <title>Plant Genome Project.</title>
        <authorList>
            <person name="Zhang R.-G."/>
        </authorList>
    </citation>
    <scope>NUCLEOTIDE SEQUENCE [LARGE SCALE GENOMIC DNA]</scope>
    <source>
        <strain evidence="2">YNK0</strain>
        <tissue evidence="2">Leaf</tissue>
    </source>
</reference>
<dbReference type="PANTHER" id="PTHR34660">
    <property type="entry name" value="MYB-LIKE PROTEIN X"/>
    <property type="match status" value="1"/>
</dbReference>
<evidence type="ECO:0000256" key="1">
    <source>
        <dbReference type="SAM" id="MobiDB-lite"/>
    </source>
</evidence>
<dbReference type="OMA" id="KFGSERC"/>
<organism evidence="2 3">
    <name type="scientific">Tetracentron sinense</name>
    <name type="common">Spur-leaf</name>
    <dbReference type="NCBI Taxonomy" id="13715"/>
    <lineage>
        <taxon>Eukaryota</taxon>
        <taxon>Viridiplantae</taxon>
        <taxon>Streptophyta</taxon>
        <taxon>Embryophyta</taxon>
        <taxon>Tracheophyta</taxon>
        <taxon>Spermatophyta</taxon>
        <taxon>Magnoliopsida</taxon>
        <taxon>Trochodendrales</taxon>
        <taxon>Trochodendraceae</taxon>
        <taxon>Tetracentron</taxon>
    </lineage>
</organism>
<feature type="region of interest" description="Disordered" evidence="1">
    <location>
        <begin position="1"/>
        <end position="144"/>
    </location>
</feature>